<sequence>GYWPSLFRVSGFWLTPVEWKFSCATCADISSSRKPNAEDELCPIHVKLKVFLDSSAERPIFISLSSVGNMGYLRNPQAFLRVIRNVLDITNHGFTDGYRPLDAALKIYAQTPSSSATEQMQSSEIKSCLFDGRLFCFSGAVPYTWLFPRCAAAIHHGGSGSTAAALHTGIPQIICPFILDQSYWAEKMFWLGVAPEPLNCAYLLPNKDDDACLSKDANVLVEAINYAFPLKLHATQIAERISTEDGVSTALQIIKKEILQIDVKG</sequence>
<name>A0A830CKL3_9LAMI</name>
<evidence type="ECO:0000313" key="3">
    <source>
        <dbReference type="Proteomes" id="UP000653305"/>
    </source>
</evidence>
<evidence type="ECO:0000313" key="2">
    <source>
        <dbReference type="EMBL" id="GFP96363.1"/>
    </source>
</evidence>
<dbReference type="PANTHER" id="PTHR48050">
    <property type="entry name" value="STEROL 3-BETA-GLUCOSYLTRANSFERASE"/>
    <property type="match status" value="1"/>
</dbReference>
<dbReference type="Pfam" id="PF06722">
    <property type="entry name" value="EryCIII-like_C"/>
    <property type="match status" value="1"/>
</dbReference>
<keyword evidence="3" id="KW-1185">Reference proteome</keyword>
<comment type="caution">
    <text evidence="2">The sequence shown here is derived from an EMBL/GenBank/DDBJ whole genome shotgun (WGS) entry which is preliminary data.</text>
</comment>
<organism evidence="2 3">
    <name type="scientific">Phtheirospermum japonicum</name>
    <dbReference type="NCBI Taxonomy" id="374723"/>
    <lineage>
        <taxon>Eukaryota</taxon>
        <taxon>Viridiplantae</taxon>
        <taxon>Streptophyta</taxon>
        <taxon>Embryophyta</taxon>
        <taxon>Tracheophyta</taxon>
        <taxon>Spermatophyta</taxon>
        <taxon>Magnoliopsida</taxon>
        <taxon>eudicotyledons</taxon>
        <taxon>Gunneridae</taxon>
        <taxon>Pentapetalae</taxon>
        <taxon>asterids</taxon>
        <taxon>lamiids</taxon>
        <taxon>Lamiales</taxon>
        <taxon>Orobanchaceae</taxon>
        <taxon>Orobanchaceae incertae sedis</taxon>
        <taxon>Phtheirospermum</taxon>
    </lineage>
</organism>
<dbReference type="PANTHER" id="PTHR48050:SF11">
    <property type="entry name" value="GLYCOSYLTRANSFERASE"/>
    <property type="match status" value="1"/>
</dbReference>
<dbReference type="Gene3D" id="3.40.50.2000">
    <property type="entry name" value="Glycogen Phosphorylase B"/>
    <property type="match status" value="1"/>
</dbReference>
<dbReference type="EMBL" id="BMAC01000435">
    <property type="protein sequence ID" value="GFP96363.1"/>
    <property type="molecule type" value="Genomic_DNA"/>
</dbReference>
<accession>A0A830CKL3</accession>
<dbReference type="InterPro" id="IPR010610">
    <property type="entry name" value="EryCIII-like_C"/>
</dbReference>
<dbReference type="SUPFAM" id="SSF53756">
    <property type="entry name" value="UDP-Glycosyltransferase/glycogen phosphorylase"/>
    <property type="match status" value="1"/>
</dbReference>
<dbReference type="Proteomes" id="UP000653305">
    <property type="component" value="Unassembled WGS sequence"/>
</dbReference>
<feature type="non-terminal residue" evidence="2">
    <location>
        <position position="1"/>
    </location>
</feature>
<dbReference type="OrthoDB" id="5835829at2759"/>
<dbReference type="GO" id="GO:0016757">
    <property type="term" value="F:glycosyltransferase activity"/>
    <property type="evidence" value="ECO:0007669"/>
    <property type="project" value="UniProtKB-ARBA"/>
</dbReference>
<dbReference type="InterPro" id="IPR050426">
    <property type="entry name" value="Glycosyltransferase_28"/>
</dbReference>
<keyword evidence="2" id="KW-0808">Transferase</keyword>
<reference evidence="2" key="1">
    <citation type="submission" date="2020-07" db="EMBL/GenBank/DDBJ databases">
        <title>Ethylene signaling mediates host invasion by parasitic plants.</title>
        <authorList>
            <person name="Yoshida S."/>
        </authorList>
    </citation>
    <scope>NUCLEOTIDE SEQUENCE</scope>
    <source>
        <strain evidence="2">Okayama</strain>
    </source>
</reference>
<protein>
    <submittedName>
        <fullName evidence="2">Sterol 3-beta-glucosyltransferase ugt80a2</fullName>
    </submittedName>
</protein>
<proteinExistence type="predicted"/>
<dbReference type="AlphaFoldDB" id="A0A830CKL3"/>
<evidence type="ECO:0000259" key="1">
    <source>
        <dbReference type="Pfam" id="PF06722"/>
    </source>
</evidence>
<feature type="domain" description="Erythromycin biosynthesis protein CIII-like C-terminal" evidence="1">
    <location>
        <begin position="139"/>
        <end position="192"/>
    </location>
</feature>
<gene>
    <name evidence="2" type="ORF">PHJA_001780400</name>
</gene>